<dbReference type="EMBL" id="CAFBLZ010000005">
    <property type="protein sequence ID" value="CAB4881549.1"/>
    <property type="molecule type" value="Genomic_DNA"/>
</dbReference>
<evidence type="ECO:0000313" key="1">
    <source>
        <dbReference type="EMBL" id="CAB4881549.1"/>
    </source>
</evidence>
<dbReference type="SUPFAM" id="SSF55961">
    <property type="entry name" value="Bet v1-like"/>
    <property type="match status" value="1"/>
</dbReference>
<name>A0A6J7EN44_9ZZZZ</name>
<sequence length="149" mass="16815">MRSNSLAISLLIKAPAEKVWDSIADWSGQSNWMLQTKVWVTSEKHEGVGTTIAAFTGPFYKFYPWGKQLGVLDLMKVTLWEPPFRCDVIHHGSIIKGTGSFVVEKVDSQNSIFHWSEEIQAPAALFYAMRPFIVLGVKISLARFARLLE</sequence>
<accession>A0A6J7EN44</accession>
<dbReference type="InterPro" id="IPR023393">
    <property type="entry name" value="START-like_dom_sf"/>
</dbReference>
<dbReference type="AlphaFoldDB" id="A0A6J7EN44"/>
<gene>
    <name evidence="1" type="ORF">UFOPK3482_00128</name>
</gene>
<dbReference type="Gene3D" id="3.30.530.20">
    <property type="match status" value="1"/>
</dbReference>
<protein>
    <submittedName>
        <fullName evidence="1">Unannotated protein</fullName>
    </submittedName>
</protein>
<organism evidence="1">
    <name type="scientific">freshwater metagenome</name>
    <dbReference type="NCBI Taxonomy" id="449393"/>
    <lineage>
        <taxon>unclassified sequences</taxon>
        <taxon>metagenomes</taxon>
        <taxon>ecological metagenomes</taxon>
    </lineage>
</organism>
<reference evidence="1" key="1">
    <citation type="submission" date="2020-05" db="EMBL/GenBank/DDBJ databases">
        <authorList>
            <person name="Chiriac C."/>
            <person name="Salcher M."/>
            <person name="Ghai R."/>
            <person name="Kavagutti S V."/>
        </authorList>
    </citation>
    <scope>NUCLEOTIDE SEQUENCE</scope>
</reference>
<proteinExistence type="predicted"/>
<dbReference type="CDD" id="cd07812">
    <property type="entry name" value="SRPBCC"/>
    <property type="match status" value="1"/>
</dbReference>